<reference evidence="1 2" key="1">
    <citation type="submission" date="2021-06" db="EMBL/GenBank/DDBJ databases">
        <title>Caerostris extrusa draft genome.</title>
        <authorList>
            <person name="Kono N."/>
            <person name="Arakawa K."/>
        </authorList>
    </citation>
    <scope>NUCLEOTIDE SEQUENCE [LARGE SCALE GENOMIC DNA]</scope>
</reference>
<name>A0AAV4S0J0_CAEEX</name>
<comment type="caution">
    <text evidence="1">The sequence shown here is derived from an EMBL/GenBank/DDBJ whole genome shotgun (WGS) entry which is preliminary data.</text>
</comment>
<sequence>MFAYAGPPHYTPPTSYIAPTVGTMPNVGGMTGVAPTPAQLPGSASPTAKRRRFVLFKTLEIALGRPTSLGYRTVTSDLWGNRLIFWCLIRLADFPLSTPSLPLISKSAICQL</sequence>
<accession>A0AAV4S0J0</accession>
<keyword evidence="2" id="KW-1185">Reference proteome</keyword>
<dbReference type="AlphaFoldDB" id="A0AAV4S0J0"/>
<proteinExistence type="predicted"/>
<protein>
    <submittedName>
        <fullName evidence="1">Uncharacterized protein</fullName>
    </submittedName>
</protein>
<evidence type="ECO:0000313" key="2">
    <source>
        <dbReference type="Proteomes" id="UP001054945"/>
    </source>
</evidence>
<dbReference type="Proteomes" id="UP001054945">
    <property type="component" value="Unassembled WGS sequence"/>
</dbReference>
<dbReference type="EMBL" id="BPLR01008780">
    <property type="protein sequence ID" value="GIY27127.1"/>
    <property type="molecule type" value="Genomic_DNA"/>
</dbReference>
<evidence type="ECO:0000313" key="1">
    <source>
        <dbReference type="EMBL" id="GIY27127.1"/>
    </source>
</evidence>
<gene>
    <name evidence="1" type="ORF">CEXT_719321</name>
</gene>
<organism evidence="1 2">
    <name type="scientific">Caerostris extrusa</name>
    <name type="common">Bark spider</name>
    <name type="synonym">Caerostris bankana</name>
    <dbReference type="NCBI Taxonomy" id="172846"/>
    <lineage>
        <taxon>Eukaryota</taxon>
        <taxon>Metazoa</taxon>
        <taxon>Ecdysozoa</taxon>
        <taxon>Arthropoda</taxon>
        <taxon>Chelicerata</taxon>
        <taxon>Arachnida</taxon>
        <taxon>Araneae</taxon>
        <taxon>Araneomorphae</taxon>
        <taxon>Entelegynae</taxon>
        <taxon>Araneoidea</taxon>
        <taxon>Araneidae</taxon>
        <taxon>Caerostris</taxon>
    </lineage>
</organism>